<reference evidence="2 3" key="1">
    <citation type="submission" date="2021-03" db="EMBL/GenBank/DDBJ databases">
        <title>Genomic Encyclopedia of Type Strains, Phase III (KMG-III): the genomes of soil and plant-associated and newly described type strains.</title>
        <authorList>
            <person name="Whitman W."/>
        </authorList>
    </citation>
    <scope>NUCLEOTIDE SEQUENCE [LARGE SCALE GENOMIC DNA]</scope>
    <source>
        <strain evidence="2 3">IMMIB AFH-6</strain>
    </source>
</reference>
<keyword evidence="3" id="KW-1185">Reference proteome</keyword>
<organism evidence="2 3">
    <name type="scientific">Azospirillum rugosum</name>
    <dbReference type="NCBI Taxonomy" id="416170"/>
    <lineage>
        <taxon>Bacteria</taxon>
        <taxon>Pseudomonadati</taxon>
        <taxon>Pseudomonadota</taxon>
        <taxon>Alphaproteobacteria</taxon>
        <taxon>Rhodospirillales</taxon>
        <taxon>Azospirillaceae</taxon>
        <taxon>Azospirillum</taxon>
    </lineage>
</organism>
<dbReference type="Gene3D" id="3.40.50.1820">
    <property type="entry name" value="alpha/beta hydrolase"/>
    <property type="match status" value="1"/>
</dbReference>
<dbReference type="Pfam" id="PF00561">
    <property type="entry name" value="Abhydrolase_1"/>
    <property type="match status" value="1"/>
</dbReference>
<dbReference type="PANTHER" id="PTHR43798">
    <property type="entry name" value="MONOACYLGLYCEROL LIPASE"/>
    <property type="match status" value="1"/>
</dbReference>
<evidence type="ECO:0000313" key="3">
    <source>
        <dbReference type="Proteomes" id="UP000781958"/>
    </source>
</evidence>
<name>A0ABS4SII0_9PROT</name>
<gene>
    <name evidence="2" type="ORF">J2851_000962</name>
</gene>
<dbReference type="Proteomes" id="UP000781958">
    <property type="component" value="Unassembled WGS sequence"/>
</dbReference>
<dbReference type="EMBL" id="JAGINP010000002">
    <property type="protein sequence ID" value="MBP2291220.1"/>
    <property type="molecule type" value="Genomic_DNA"/>
</dbReference>
<comment type="caution">
    <text evidence="2">The sequence shown here is derived from an EMBL/GenBank/DDBJ whole genome shotgun (WGS) entry which is preliminary data.</text>
</comment>
<proteinExistence type="predicted"/>
<feature type="domain" description="AB hydrolase-1" evidence="1">
    <location>
        <begin position="19"/>
        <end position="244"/>
    </location>
</feature>
<dbReference type="InterPro" id="IPR029058">
    <property type="entry name" value="AB_hydrolase_fold"/>
</dbReference>
<dbReference type="InterPro" id="IPR050266">
    <property type="entry name" value="AB_hydrolase_sf"/>
</dbReference>
<sequence length="259" mass="27081">MATLTVERMAVEVDGQGDPVLMIHGLGGTSNSFTPQVMGLGGRYRFIRPDLPGSGRSKTPEAALSVGLFVASMAKLCGVLGIERAHVVGHSLGTIVAQHLAVEHPGLVRSLTLFGPLMAPADAGRQGLRDRAAKARDEGMAPIADAIVQGSLSTDTRASQPAVAAFVRESLMRQCAEGYAKTCEALAGAQAADPSRIRVRTVLVAGDEDAVAPASVARTISDRMNGAAPVRVLPRCGHWQTLERAADCTAILREALQGR</sequence>
<dbReference type="RefSeq" id="WP_209764588.1">
    <property type="nucleotide sequence ID" value="NZ_JAGINP010000002.1"/>
</dbReference>
<dbReference type="PANTHER" id="PTHR43798:SF33">
    <property type="entry name" value="HYDROLASE, PUTATIVE (AFU_ORTHOLOGUE AFUA_2G14860)-RELATED"/>
    <property type="match status" value="1"/>
</dbReference>
<evidence type="ECO:0000313" key="2">
    <source>
        <dbReference type="EMBL" id="MBP2291220.1"/>
    </source>
</evidence>
<accession>A0ABS4SII0</accession>
<dbReference type="SUPFAM" id="SSF53474">
    <property type="entry name" value="alpha/beta-Hydrolases"/>
    <property type="match status" value="1"/>
</dbReference>
<dbReference type="InterPro" id="IPR000073">
    <property type="entry name" value="AB_hydrolase_1"/>
</dbReference>
<evidence type="ECO:0000259" key="1">
    <source>
        <dbReference type="Pfam" id="PF00561"/>
    </source>
</evidence>
<protein>
    <submittedName>
        <fullName evidence="2">Pimeloyl-ACP methyl ester carboxylesterase</fullName>
    </submittedName>
</protein>
<dbReference type="PRINTS" id="PR00111">
    <property type="entry name" value="ABHYDROLASE"/>
</dbReference>